<dbReference type="NCBIfam" id="TIGR01841">
    <property type="entry name" value="phasin"/>
    <property type="match status" value="1"/>
</dbReference>
<accession>A0ABW4N5E3</accession>
<name>A0ABW4N5E3_9CAUL</name>
<reference evidence="4" key="1">
    <citation type="journal article" date="2019" name="Int. J. Syst. Evol. Microbiol.">
        <title>The Global Catalogue of Microorganisms (GCM) 10K type strain sequencing project: providing services to taxonomists for standard genome sequencing and annotation.</title>
        <authorList>
            <consortium name="The Broad Institute Genomics Platform"/>
            <consortium name="The Broad Institute Genome Sequencing Center for Infectious Disease"/>
            <person name="Wu L."/>
            <person name="Ma J."/>
        </authorList>
    </citation>
    <scope>NUCLEOTIDE SEQUENCE [LARGE SCALE GENOMIC DNA]</scope>
    <source>
        <strain evidence="4">DFY28</strain>
    </source>
</reference>
<sequence>MADPANPTPGPGATSADGAGASAAGGGAERRSFMPGFDGPMATFQEMDAQGRRTLEAMVASVTAAAQGAQELAAHAADYARQMMEHQARAAQALAAARSPQEVIEAQSAYNKAAMEAYVNELRRASQAMGDIVNASLKPLSAAADRTGQEPPR</sequence>
<dbReference type="Proteomes" id="UP001597237">
    <property type="component" value="Unassembled WGS sequence"/>
</dbReference>
<evidence type="ECO:0000313" key="4">
    <source>
        <dbReference type="Proteomes" id="UP001597237"/>
    </source>
</evidence>
<evidence type="ECO:0000313" key="3">
    <source>
        <dbReference type="EMBL" id="MFD1785271.1"/>
    </source>
</evidence>
<feature type="region of interest" description="Disordered" evidence="1">
    <location>
        <begin position="1"/>
        <end position="42"/>
    </location>
</feature>
<feature type="domain" description="Phasin" evidence="2">
    <location>
        <begin position="45"/>
        <end position="142"/>
    </location>
</feature>
<dbReference type="InterPro" id="IPR010127">
    <property type="entry name" value="Phasin_subfam-1"/>
</dbReference>
<dbReference type="RefSeq" id="WP_377282223.1">
    <property type="nucleotide sequence ID" value="NZ_JBHRSI010000005.1"/>
</dbReference>
<protein>
    <submittedName>
        <fullName evidence="3">Phasin family protein</fullName>
    </submittedName>
</protein>
<evidence type="ECO:0000256" key="1">
    <source>
        <dbReference type="SAM" id="MobiDB-lite"/>
    </source>
</evidence>
<proteinExistence type="predicted"/>
<dbReference type="Pfam" id="PF09361">
    <property type="entry name" value="Phasin_2"/>
    <property type="match status" value="1"/>
</dbReference>
<comment type="caution">
    <text evidence="3">The sequence shown here is derived from an EMBL/GenBank/DDBJ whole genome shotgun (WGS) entry which is preliminary data.</text>
</comment>
<gene>
    <name evidence="3" type="ORF">ACFSC0_17855</name>
</gene>
<dbReference type="EMBL" id="JBHUEY010000006">
    <property type="protein sequence ID" value="MFD1785271.1"/>
    <property type="molecule type" value="Genomic_DNA"/>
</dbReference>
<keyword evidence="4" id="KW-1185">Reference proteome</keyword>
<organism evidence="3 4">
    <name type="scientific">Phenylobacterium terrae</name>
    <dbReference type="NCBI Taxonomy" id="2665495"/>
    <lineage>
        <taxon>Bacteria</taxon>
        <taxon>Pseudomonadati</taxon>
        <taxon>Pseudomonadota</taxon>
        <taxon>Alphaproteobacteria</taxon>
        <taxon>Caulobacterales</taxon>
        <taxon>Caulobacteraceae</taxon>
        <taxon>Phenylobacterium</taxon>
    </lineage>
</organism>
<feature type="compositionally biased region" description="Pro residues" evidence="1">
    <location>
        <begin position="1"/>
        <end position="10"/>
    </location>
</feature>
<feature type="compositionally biased region" description="Low complexity" evidence="1">
    <location>
        <begin position="11"/>
        <end position="22"/>
    </location>
</feature>
<dbReference type="InterPro" id="IPR018968">
    <property type="entry name" value="Phasin"/>
</dbReference>
<evidence type="ECO:0000259" key="2">
    <source>
        <dbReference type="Pfam" id="PF09361"/>
    </source>
</evidence>